<feature type="transmembrane region" description="Helical" evidence="14">
    <location>
        <begin position="405"/>
        <end position="424"/>
    </location>
</feature>
<evidence type="ECO:0000256" key="1">
    <source>
        <dbReference type="ARBA" id="ARBA00004477"/>
    </source>
</evidence>
<feature type="transmembrane region" description="Helical" evidence="14">
    <location>
        <begin position="125"/>
        <end position="145"/>
    </location>
</feature>
<feature type="region of interest" description="Disordered" evidence="13">
    <location>
        <begin position="1"/>
        <end position="33"/>
    </location>
</feature>
<evidence type="ECO:0000256" key="11">
    <source>
        <dbReference type="ARBA" id="ARBA00023264"/>
    </source>
</evidence>
<gene>
    <name evidence="15" type="ORF">OBBRIDRAFT_728383</name>
</gene>
<evidence type="ECO:0000256" key="4">
    <source>
        <dbReference type="ARBA" id="ARBA00022679"/>
    </source>
</evidence>
<comment type="pathway">
    <text evidence="12">Phospholipid metabolism.</text>
</comment>
<evidence type="ECO:0000313" key="15">
    <source>
        <dbReference type="EMBL" id="OCH91595.1"/>
    </source>
</evidence>
<reference evidence="15 16" key="1">
    <citation type="submission" date="2016-07" db="EMBL/GenBank/DDBJ databases">
        <title>Draft genome of the white-rot fungus Obba rivulosa 3A-2.</title>
        <authorList>
            <consortium name="DOE Joint Genome Institute"/>
            <person name="Miettinen O."/>
            <person name="Riley R."/>
            <person name="Acob R."/>
            <person name="Barry K."/>
            <person name="Cullen D."/>
            <person name="De Vries R."/>
            <person name="Hainaut M."/>
            <person name="Hatakka A."/>
            <person name="Henrissat B."/>
            <person name="Hilden K."/>
            <person name="Kuo R."/>
            <person name="Labutti K."/>
            <person name="Lipzen A."/>
            <person name="Makela M.R."/>
            <person name="Sandor L."/>
            <person name="Spatafora J.W."/>
            <person name="Grigoriev I.V."/>
            <person name="Hibbett D.S."/>
        </authorList>
    </citation>
    <scope>NUCLEOTIDE SEQUENCE [LARGE SCALE GENOMIC DNA]</scope>
    <source>
        <strain evidence="15 16">3A-2</strain>
    </source>
</reference>
<keyword evidence="5 14" id="KW-0812">Transmembrane</keyword>
<evidence type="ECO:0000256" key="7">
    <source>
        <dbReference type="ARBA" id="ARBA00022989"/>
    </source>
</evidence>
<feature type="transmembrane region" description="Helical" evidence="14">
    <location>
        <begin position="305"/>
        <end position="325"/>
    </location>
</feature>
<evidence type="ECO:0000313" key="16">
    <source>
        <dbReference type="Proteomes" id="UP000250043"/>
    </source>
</evidence>
<dbReference type="InterPro" id="IPR004277">
    <property type="entry name" value="PSS"/>
</dbReference>
<keyword evidence="3" id="KW-0444">Lipid biosynthesis</keyword>
<dbReference type="AlphaFoldDB" id="A0A8E2B0H6"/>
<feature type="transmembrane region" description="Helical" evidence="14">
    <location>
        <begin position="94"/>
        <end position="113"/>
    </location>
</feature>
<dbReference type="EMBL" id="KV722382">
    <property type="protein sequence ID" value="OCH91595.1"/>
    <property type="molecule type" value="Genomic_DNA"/>
</dbReference>
<dbReference type="GO" id="GO:0106245">
    <property type="term" value="F:L-serine-phosphatidylethanolamine phosphatidyltransferase activity"/>
    <property type="evidence" value="ECO:0007669"/>
    <property type="project" value="InterPro"/>
</dbReference>
<evidence type="ECO:0000256" key="14">
    <source>
        <dbReference type="SAM" id="Phobius"/>
    </source>
</evidence>
<dbReference type="PANTHER" id="PTHR15362">
    <property type="entry name" value="PHOSPHATIDYLINOSITOL SYNTHASE"/>
    <property type="match status" value="1"/>
</dbReference>
<feature type="compositionally biased region" description="Polar residues" evidence="13">
    <location>
        <begin position="1"/>
        <end position="15"/>
    </location>
</feature>
<dbReference type="GO" id="GO:0006659">
    <property type="term" value="P:phosphatidylserine biosynthetic process"/>
    <property type="evidence" value="ECO:0007669"/>
    <property type="project" value="InterPro"/>
</dbReference>
<evidence type="ECO:0000256" key="12">
    <source>
        <dbReference type="ARBA" id="ARBA00025707"/>
    </source>
</evidence>
<keyword evidence="11" id="KW-1208">Phospholipid metabolism</keyword>
<protein>
    <submittedName>
        <fullName evidence="15">PSS-domain-containing protein</fullName>
    </submittedName>
</protein>
<dbReference type="OrthoDB" id="10265393at2759"/>
<evidence type="ECO:0000256" key="5">
    <source>
        <dbReference type="ARBA" id="ARBA00022692"/>
    </source>
</evidence>
<feature type="transmembrane region" description="Helical" evidence="14">
    <location>
        <begin position="337"/>
        <end position="353"/>
    </location>
</feature>
<dbReference type="PANTHER" id="PTHR15362:SF7">
    <property type="entry name" value="PHOSPHATIDYLSERINE SYNTHASE 2"/>
    <property type="match status" value="1"/>
</dbReference>
<keyword evidence="6" id="KW-0256">Endoplasmic reticulum</keyword>
<organism evidence="15 16">
    <name type="scientific">Obba rivulosa</name>
    <dbReference type="NCBI Taxonomy" id="1052685"/>
    <lineage>
        <taxon>Eukaryota</taxon>
        <taxon>Fungi</taxon>
        <taxon>Dikarya</taxon>
        <taxon>Basidiomycota</taxon>
        <taxon>Agaricomycotina</taxon>
        <taxon>Agaricomycetes</taxon>
        <taxon>Polyporales</taxon>
        <taxon>Gelatoporiaceae</taxon>
        <taxon>Obba</taxon>
    </lineage>
</organism>
<dbReference type="GO" id="GO:0005789">
    <property type="term" value="C:endoplasmic reticulum membrane"/>
    <property type="evidence" value="ECO:0007669"/>
    <property type="project" value="UniProtKB-SubCell"/>
</dbReference>
<keyword evidence="16" id="KW-1185">Reference proteome</keyword>
<dbReference type="Pfam" id="PF03034">
    <property type="entry name" value="PSS"/>
    <property type="match status" value="1"/>
</dbReference>
<evidence type="ECO:0000256" key="2">
    <source>
        <dbReference type="ARBA" id="ARBA00005189"/>
    </source>
</evidence>
<evidence type="ECO:0000256" key="8">
    <source>
        <dbReference type="ARBA" id="ARBA00023098"/>
    </source>
</evidence>
<keyword evidence="8" id="KW-0443">Lipid metabolism</keyword>
<proteinExistence type="predicted"/>
<evidence type="ECO:0000256" key="6">
    <source>
        <dbReference type="ARBA" id="ARBA00022824"/>
    </source>
</evidence>
<keyword evidence="9 14" id="KW-0472">Membrane</keyword>
<evidence type="ECO:0000256" key="3">
    <source>
        <dbReference type="ARBA" id="ARBA00022516"/>
    </source>
</evidence>
<evidence type="ECO:0000256" key="13">
    <source>
        <dbReference type="SAM" id="MobiDB-lite"/>
    </source>
</evidence>
<comment type="pathway">
    <text evidence="2">Lipid metabolism.</text>
</comment>
<dbReference type="Proteomes" id="UP000250043">
    <property type="component" value="Unassembled WGS sequence"/>
</dbReference>
<feature type="transmembrane region" description="Helical" evidence="14">
    <location>
        <begin position="60"/>
        <end position="82"/>
    </location>
</feature>
<evidence type="ECO:0000256" key="10">
    <source>
        <dbReference type="ARBA" id="ARBA00023209"/>
    </source>
</evidence>
<accession>A0A8E2B0H6</accession>
<comment type="subcellular location">
    <subcellularLocation>
        <location evidence="1">Endoplasmic reticulum membrane</location>
        <topology evidence="1">Multi-pass membrane protein</topology>
    </subcellularLocation>
</comment>
<keyword evidence="4" id="KW-0808">Transferase</keyword>
<keyword evidence="10" id="KW-0594">Phospholipid biosynthesis</keyword>
<name>A0A8E2B0H6_9APHY</name>
<keyword evidence="7 14" id="KW-1133">Transmembrane helix</keyword>
<evidence type="ECO:0000256" key="9">
    <source>
        <dbReference type="ARBA" id="ARBA00023136"/>
    </source>
</evidence>
<feature type="transmembrane region" description="Helical" evidence="14">
    <location>
        <begin position="373"/>
        <end position="393"/>
    </location>
</feature>
<sequence>MILSSPTEESDSAVSPTADEVPEPKPGLDGKPLIGVQADRTESYTRIEPFQEKHDTTVEFFYRPITLSALGAGMAVLAYVAMTEDVLEEGRDKSRAGAYAVVASFLLFSIIQFRDGPFVRPHPAFWRAVLGINVLYELALVFLLFQDLDSARSMMKYLDPSLGKSLPEKSYAENCAFTLQNIWNALDIFCIAHTLGWFGKALILRDYWFCWILSIAFELAEYSLQHQLPNFAECWWDHWILDVLICNWIGTYLGMKTCQYFEHYTWRGLRQTRGFRSKTRRVISQFSPHDWTTFKWEGTASLTHYFAVVLLLAVFLAAELNPFYLKALLWMEPDHPIVIARLAGVFLCALPAVRELYQYVNDPRKAVRMGQHVWMMLATIGTELLVITKWSRGQFPEPLPARVKWAWSLGAFLLVLYPTLQFGVPTARRYLRRQQRVLKSKAVSQM</sequence>